<reference evidence="2 3" key="1">
    <citation type="journal article" date="2024" name="Plant Biotechnol. J.">
        <title>Dendrobium thyrsiflorum genome and its molecular insights into genes involved in important horticultural traits.</title>
        <authorList>
            <person name="Chen B."/>
            <person name="Wang J.Y."/>
            <person name="Zheng P.J."/>
            <person name="Li K.L."/>
            <person name="Liang Y.M."/>
            <person name="Chen X.F."/>
            <person name="Zhang C."/>
            <person name="Zhao X."/>
            <person name="He X."/>
            <person name="Zhang G.Q."/>
            <person name="Liu Z.J."/>
            <person name="Xu Q."/>
        </authorList>
    </citation>
    <scope>NUCLEOTIDE SEQUENCE [LARGE SCALE GENOMIC DNA]</scope>
    <source>
        <strain evidence="2">GZMU011</strain>
    </source>
</reference>
<evidence type="ECO:0000256" key="1">
    <source>
        <dbReference type="SAM" id="MobiDB-lite"/>
    </source>
</evidence>
<accession>A0ABD0V8D3</accession>
<name>A0ABD0V8D3_DENTH</name>
<dbReference type="AlphaFoldDB" id="A0ABD0V8D3"/>
<gene>
    <name evidence="2" type="ORF">M5K25_010838</name>
</gene>
<comment type="caution">
    <text evidence="2">The sequence shown here is derived from an EMBL/GenBank/DDBJ whole genome shotgun (WGS) entry which is preliminary data.</text>
</comment>
<dbReference type="Proteomes" id="UP001552299">
    <property type="component" value="Unassembled WGS sequence"/>
</dbReference>
<feature type="compositionally biased region" description="Basic residues" evidence="1">
    <location>
        <begin position="24"/>
        <end position="40"/>
    </location>
</feature>
<dbReference type="EMBL" id="JANQDX010000009">
    <property type="protein sequence ID" value="KAL0918802.1"/>
    <property type="molecule type" value="Genomic_DNA"/>
</dbReference>
<organism evidence="2 3">
    <name type="scientific">Dendrobium thyrsiflorum</name>
    <name type="common">Pinecone-like raceme dendrobium</name>
    <name type="synonym">Orchid</name>
    <dbReference type="NCBI Taxonomy" id="117978"/>
    <lineage>
        <taxon>Eukaryota</taxon>
        <taxon>Viridiplantae</taxon>
        <taxon>Streptophyta</taxon>
        <taxon>Embryophyta</taxon>
        <taxon>Tracheophyta</taxon>
        <taxon>Spermatophyta</taxon>
        <taxon>Magnoliopsida</taxon>
        <taxon>Liliopsida</taxon>
        <taxon>Asparagales</taxon>
        <taxon>Orchidaceae</taxon>
        <taxon>Epidendroideae</taxon>
        <taxon>Malaxideae</taxon>
        <taxon>Dendrobiinae</taxon>
        <taxon>Dendrobium</taxon>
    </lineage>
</organism>
<evidence type="ECO:0000313" key="3">
    <source>
        <dbReference type="Proteomes" id="UP001552299"/>
    </source>
</evidence>
<sequence length="166" mass="19108">MQPASSRGCFRQKCRNFLSDWKGKSRKERSRRQQGRRRSVRKSEVGRRRRRRKKLAEEGKLPSQPASSVYNPITEDLALSHNLSSDPNGQYCIISPRLHRGSKHGKRAMELSIPSNQPEMILITLQMASSPSLQSRRHGSKSSNLMRYLNHSFVDPNMHLIHIPPI</sequence>
<feature type="region of interest" description="Disordered" evidence="1">
    <location>
        <begin position="20"/>
        <end position="72"/>
    </location>
</feature>
<proteinExistence type="predicted"/>
<keyword evidence="3" id="KW-1185">Reference proteome</keyword>
<evidence type="ECO:0000313" key="2">
    <source>
        <dbReference type="EMBL" id="KAL0918802.1"/>
    </source>
</evidence>
<protein>
    <submittedName>
        <fullName evidence="2">Uncharacterized protein</fullName>
    </submittedName>
</protein>